<protein>
    <recommendedName>
        <fullName evidence="7">Peptidase M16 N-terminal domain-containing protein</fullName>
    </recommendedName>
</protein>
<feature type="non-terminal residue" evidence="8">
    <location>
        <position position="93"/>
    </location>
</feature>
<keyword evidence="9" id="KW-1185">Reference proteome</keyword>
<evidence type="ECO:0000313" key="8">
    <source>
        <dbReference type="EMBL" id="GMR55332.1"/>
    </source>
</evidence>
<dbReference type="Pfam" id="PF00675">
    <property type="entry name" value="Peptidase_M16"/>
    <property type="match status" value="1"/>
</dbReference>
<dbReference type="PANTHER" id="PTHR43690">
    <property type="entry name" value="NARDILYSIN"/>
    <property type="match status" value="1"/>
</dbReference>
<keyword evidence="5" id="KW-0862">Zinc</keyword>
<dbReference type="EMBL" id="BTRK01000005">
    <property type="protein sequence ID" value="GMR55332.1"/>
    <property type="molecule type" value="Genomic_DNA"/>
</dbReference>
<name>A0AAN5I7E9_9BILA</name>
<dbReference type="GO" id="GO:0051603">
    <property type="term" value="P:proteolysis involved in protein catabolic process"/>
    <property type="evidence" value="ECO:0007669"/>
    <property type="project" value="TreeGrafter"/>
</dbReference>
<reference evidence="9" key="1">
    <citation type="submission" date="2022-10" db="EMBL/GenBank/DDBJ databases">
        <title>Genome assembly of Pristionchus species.</title>
        <authorList>
            <person name="Yoshida K."/>
            <person name="Sommer R.J."/>
        </authorList>
    </citation>
    <scope>NUCLEOTIDE SEQUENCE [LARGE SCALE GENOMIC DNA]</scope>
    <source>
        <strain evidence="9">RS5460</strain>
    </source>
</reference>
<comment type="similarity">
    <text evidence="1">Belongs to the peptidase M16 family.</text>
</comment>
<dbReference type="SUPFAM" id="SSF63411">
    <property type="entry name" value="LuxS/MPP-like metallohydrolase"/>
    <property type="match status" value="1"/>
</dbReference>
<dbReference type="GO" id="GO:0004222">
    <property type="term" value="F:metalloendopeptidase activity"/>
    <property type="evidence" value="ECO:0007669"/>
    <property type="project" value="TreeGrafter"/>
</dbReference>
<dbReference type="Proteomes" id="UP001328107">
    <property type="component" value="Unassembled WGS sequence"/>
</dbReference>
<dbReference type="GO" id="GO:0005829">
    <property type="term" value="C:cytosol"/>
    <property type="evidence" value="ECO:0007669"/>
    <property type="project" value="TreeGrafter"/>
</dbReference>
<dbReference type="Gene3D" id="3.30.830.10">
    <property type="entry name" value="Metalloenzyme, LuxS/M16 peptidase-like"/>
    <property type="match status" value="1"/>
</dbReference>
<evidence type="ECO:0000256" key="5">
    <source>
        <dbReference type="ARBA" id="ARBA00022833"/>
    </source>
</evidence>
<evidence type="ECO:0000256" key="6">
    <source>
        <dbReference type="ARBA" id="ARBA00023049"/>
    </source>
</evidence>
<dbReference type="GO" id="GO:0043171">
    <property type="term" value="P:peptide catabolic process"/>
    <property type="evidence" value="ECO:0007669"/>
    <property type="project" value="TreeGrafter"/>
</dbReference>
<feature type="domain" description="Peptidase M16 N-terminal" evidence="7">
    <location>
        <begin position="1"/>
        <end position="92"/>
    </location>
</feature>
<evidence type="ECO:0000256" key="3">
    <source>
        <dbReference type="ARBA" id="ARBA00022723"/>
    </source>
</evidence>
<dbReference type="InterPro" id="IPR050626">
    <property type="entry name" value="Peptidase_M16"/>
</dbReference>
<dbReference type="PANTHER" id="PTHR43690:SF18">
    <property type="entry name" value="INSULIN-DEGRADING ENZYME-RELATED"/>
    <property type="match status" value="1"/>
</dbReference>
<keyword evidence="2" id="KW-0645">Protease</keyword>
<gene>
    <name evidence="8" type="ORF">PMAYCL1PPCAC_25527</name>
</gene>
<feature type="non-terminal residue" evidence="8">
    <location>
        <position position="1"/>
    </location>
</feature>
<keyword evidence="3" id="KW-0479">Metal-binding</keyword>
<organism evidence="8 9">
    <name type="scientific">Pristionchus mayeri</name>
    <dbReference type="NCBI Taxonomy" id="1317129"/>
    <lineage>
        <taxon>Eukaryota</taxon>
        <taxon>Metazoa</taxon>
        <taxon>Ecdysozoa</taxon>
        <taxon>Nematoda</taxon>
        <taxon>Chromadorea</taxon>
        <taxon>Rhabditida</taxon>
        <taxon>Rhabditina</taxon>
        <taxon>Diplogasteromorpha</taxon>
        <taxon>Diplogasteroidea</taxon>
        <taxon>Neodiplogasteridae</taxon>
        <taxon>Pristionchus</taxon>
    </lineage>
</organism>
<proteinExistence type="inferred from homology"/>
<evidence type="ECO:0000256" key="1">
    <source>
        <dbReference type="ARBA" id="ARBA00007261"/>
    </source>
</evidence>
<evidence type="ECO:0000256" key="4">
    <source>
        <dbReference type="ARBA" id="ARBA00022801"/>
    </source>
</evidence>
<accession>A0AAN5I7E9</accession>
<dbReference type="AlphaFoldDB" id="A0AAN5I7E9"/>
<evidence type="ECO:0000259" key="7">
    <source>
        <dbReference type="Pfam" id="PF00675"/>
    </source>
</evidence>
<comment type="caution">
    <text evidence="8">The sequence shown here is derived from an EMBL/GenBank/DDBJ whole genome shotgun (WGS) entry which is preliminary data.</text>
</comment>
<keyword evidence="4" id="KW-0378">Hydrolase</keyword>
<sequence length="93" mass="10472">LSVQCGHLDDPWDVPGVAHFCEPMIFHGNSKYPKDNEYSNFVTANGGSANARTFAEYTHYYFSVHNDALEGALDRFCNCFLTPKFSENATDKE</sequence>
<dbReference type="GO" id="GO:0005739">
    <property type="term" value="C:mitochondrion"/>
    <property type="evidence" value="ECO:0007669"/>
    <property type="project" value="TreeGrafter"/>
</dbReference>
<dbReference type="GO" id="GO:0046872">
    <property type="term" value="F:metal ion binding"/>
    <property type="evidence" value="ECO:0007669"/>
    <property type="project" value="UniProtKB-KW"/>
</dbReference>
<evidence type="ECO:0000256" key="2">
    <source>
        <dbReference type="ARBA" id="ARBA00022670"/>
    </source>
</evidence>
<dbReference type="InterPro" id="IPR011765">
    <property type="entry name" value="Pept_M16_N"/>
</dbReference>
<keyword evidence="6" id="KW-0482">Metalloprotease</keyword>
<evidence type="ECO:0000313" key="9">
    <source>
        <dbReference type="Proteomes" id="UP001328107"/>
    </source>
</evidence>
<dbReference type="InterPro" id="IPR011249">
    <property type="entry name" value="Metalloenz_LuxS/M16"/>
</dbReference>